<comment type="caution">
    <text evidence="9">The sequence shown here is derived from an EMBL/GenBank/DDBJ whole genome shotgun (WGS) entry which is preliminary data.</text>
</comment>
<dbReference type="Gene3D" id="2.60.40.10">
    <property type="entry name" value="Immunoglobulins"/>
    <property type="match status" value="5"/>
</dbReference>
<dbReference type="RefSeq" id="WP_069697763.1">
    <property type="nucleotide sequence ID" value="NZ_JAGGMA010000019.1"/>
</dbReference>
<feature type="compositionally biased region" description="Low complexity" evidence="5">
    <location>
        <begin position="555"/>
        <end position="573"/>
    </location>
</feature>
<feature type="transmembrane region" description="Helical" evidence="6">
    <location>
        <begin position="585"/>
        <end position="605"/>
    </location>
</feature>
<proteinExistence type="predicted"/>
<keyword evidence="6" id="KW-0472">Membrane</keyword>
<dbReference type="AlphaFoldDB" id="A0A1E5KZC5"/>
<evidence type="ECO:0000256" key="2">
    <source>
        <dbReference type="ARBA" id="ARBA00022525"/>
    </source>
</evidence>
<dbReference type="Pfam" id="PF00746">
    <property type="entry name" value="Gram_pos_anchor"/>
    <property type="match status" value="1"/>
</dbReference>
<organism evidence="9 10">
    <name type="scientific">Enterococcus rivorum</name>
    <dbReference type="NCBI Taxonomy" id="762845"/>
    <lineage>
        <taxon>Bacteria</taxon>
        <taxon>Bacillati</taxon>
        <taxon>Bacillota</taxon>
        <taxon>Bacilli</taxon>
        <taxon>Lactobacillales</taxon>
        <taxon>Enterococcaceae</taxon>
        <taxon>Enterococcus</taxon>
    </lineage>
</organism>
<reference evidence="9 10" key="1">
    <citation type="submission" date="2016-09" db="EMBL/GenBank/DDBJ databases">
        <authorList>
            <person name="Capua I."/>
            <person name="De Benedictis P."/>
            <person name="Joannis T."/>
            <person name="Lombin L.H."/>
            <person name="Cattoli G."/>
        </authorList>
    </citation>
    <scope>NUCLEOTIDE SEQUENCE [LARGE SCALE GENOMIC DNA]</scope>
    <source>
        <strain evidence="9 10">LMG 25899</strain>
    </source>
</reference>
<keyword evidence="1" id="KW-0134">Cell wall</keyword>
<protein>
    <recommendedName>
        <fullName evidence="8">Gram-positive cocci surface proteins LPxTG domain-containing protein</fullName>
    </recommendedName>
</protein>
<keyword evidence="2" id="KW-0964">Secreted</keyword>
<dbReference type="InterPro" id="IPR019931">
    <property type="entry name" value="LPXTG_anchor"/>
</dbReference>
<evidence type="ECO:0000256" key="1">
    <source>
        <dbReference type="ARBA" id="ARBA00022512"/>
    </source>
</evidence>
<feature type="domain" description="Gram-positive cocci surface proteins LPxTG" evidence="8">
    <location>
        <begin position="576"/>
        <end position="612"/>
    </location>
</feature>
<dbReference type="PROSITE" id="PS50847">
    <property type="entry name" value="GRAM_POS_ANCHORING"/>
    <property type="match status" value="1"/>
</dbReference>
<dbReference type="InterPro" id="IPR013783">
    <property type="entry name" value="Ig-like_fold"/>
</dbReference>
<name>A0A1E5KZC5_9ENTE</name>
<feature type="signal peptide" evidence="7">
    <location>
        <begin position="1"/>
        <end position="28"/>
    </location>
</feature>
<evidence type="ECO:0000313" key="10">
    <source>
        <dbReference type="Proteomes" id="UP000095256"/>
    </source>
</evidence>
<dbReference type="NCBIfam" id="TIGR01167">
    <property type="entry name" value="LPXTG_anchor"/>
    <property type="match status" value="1"/>
</dbReference>
<keyword evidence="10" id="KW-1185">Reference proteome</keyword>
<dbReference type="EMBL" id="MIEK01000010">
    <property type="protein sequence ID" value="OEH83211.1"/>
    <property type="molecule type" value="Genomic_DNA"/>
</dbReference>
<evidence type="ECO:0000259" key="8">
    <source>
        <dbReference type="PROSITE" id="PS50847"/>
    </source>
</evidence>
<keyword evidence="3 7" id="KW-0732">Signal</keyword>
<gene>
    <name evidence="9" type="ORF">BCR26_10430</name>
</gene>
<evidence type="ECO:0000256" key="5">
    <source>
        <dbReference type="SAM" id="MobiDB-lite"/>
    </source>
</evidence>
<keyword evidence="4" id="KW-0572">Peptidoglycan-anchor</keyword>
<evidence type="ECO:0000313" key="9">
    <source>
        <dbReference type="EMBL" id="OEH83211.1"/>
    </source>
</evidence>
<accession>A0A1E5KZC5</accession>
<keyword evidence="6" id="KW-1133">Transmembrane helix</keyword>
<dbReference type="Proteomes" id="UP000095256">
    <property type="component" value="Unassembled WGS sequence"/>
</dbReference>
<dbReference type="Pfam" id="PF16403">
    <property type="entry name" value="Bact_surface_Ig-like"/>
    <property type="match status" value="1"/>
</dbReference>
<sequence>MIKKGIVASLTIGLLSTTLMLNVHQVSAESFQTKDTPVENTKYKIVKNDSTSTDNKLKITIPESNRQVKVGEKIDEKAILENVTVKNSKGDDLTGKLTYSIATLDKKELKNVKKIDTSKPSVYTVTYNVMDETGMSTTVSSTVNVTDEKPEALVNDPEIIIQDLDKVVEIGEKVDEKFILDGVKATDLTDGDLTSKLTYTLSLVESDKLKPVKKIDTLQAGKYIVTYAVKNEAGVTTTLSSAINVVEKTDKVETNKLEITMDYVVKTVTVGESIDDEIILKGVKASDTIDGDLSSKITHTATFSENTPKAKVVPVFKLDSSKVGTYNVTYTVENSSGKTASIEGQIEVLDKVTDAKNSLKLSIQDIGKVVTVGEKVGKEFILSGVSAIDPLDGELTSEITYDLFFVEDGTTSKVKKDPFDTSKAGIYTVVYSVKNSAGEKASIEGQIQVLDKPILPTHNPVITIKEPKRVVKVGGVVDDAYIMNGVTASDKKDNDLTDKIKYTVSFSEITVAASADSDKLDTSEPGVYTITYVVENSVGGTATAEATIAVEKEATSSTTSTSKPVGKTSSKPTGKLPSTGEKSSGIVATVFGTILLILIMAVILLKRKNKSQ</sequence>
<dbReference type="STRING" id="762845.BCR26_10430"/>
<evidence type="ECO:0000256" key="6">
    <source>
        <dbReference type="SAM" id="Phobius"/>
    </source>
</evidence>
<feature type="region of interest" description="Disordered" evidence="5">
    <location>
        <begin position="552"/>
        <end position="581"/>
    </location>
</feature>
<feature type="chain" id="PRO_5009180598" description="Gram-positive cocci surface proteins LPxTG domain-containing protein" evidence="7">
    <location>
        <begin position="29"/>
        <end position="612"/>
    </location>
</feature>
<evidence type="ECO:0000256" key="4">
    <source>
        <dbReference type="ARBA" id="ARBA00023088"/>
    </source>
</evidence>
<dbReference type="InterPro" id="IPR032179">
    <property type="entry name" value="Cry22Aa_Ig-like"/>
</dbReference>
<evidence type="ECO:0000256" key="7">
    <source>
        <dbReference type="SAM" id="SignalP"/>
    </source>
</evidence>
<evidence type="ECO:0000256" key="3">
    <source>
        <dbReference type="ARBA" id="ARBA00022729"/>
    </source>
</evidence>
<keyword evidence="6" id="KW-0812">Transmembrane</keyword>